<protein>
    <recommendedName>
        <fullName evidence="12">TrmE-type G domain-containing protein</fullName>
    </recommendedName>
</protein>
<keyword evidence="5 6" id="KW-0342">GTP-binding</keyword>
<dbReference type="InterPro" id="IPR004520">
    <property type="entry name" value="GTPase_MnmE"/>
</dbReference>
<dbReference type="AlphaFoldDB" id="A0A1E4TBZ0"/>
<feature type="domain" description="MnmE helical" evidence="9">
    <location>
        <begin position="148"/>
        <end position="490"/>
    </location>
</feature>
<keyword evidence="4 6" id="KW-0547">Nucleotide-binding</keyword>
<dbReference type="GO" id="GO:0005525">
    <property type="term" value="F:GTP binding"/>
    <property type="evidence" value="ECO:0007669"/>
    <property type="project" value="UniProtKB-KW"/>
</dbReference>
<organism evidence="10 11">
    <name type="scientific">Tortispora caseinolytica NRRL Y-17796</name>
    <dbReference type="NCBI Taxonomy" id="767744"/>
    <lineage>
        <taxon>Eukaryota</taxon>
        <taxon>Fungi</taxon>
        <taxon>Dikarya</taxon>
        <taxon>Ascomycota</taxon>
        <taxon>Saccharomycotina</taxon>
        <taxon>Trigonopsidomycetes</taxon>
        <taxon>Trigonopsidales</taxon>
        <taxon>Trigonopsidaceae</taxon>
        <taxon>Tortispora</taxon>
    </lineage>
</organism>
<sequence length="493" mass="54108">MIFSRYTCTKRFTLTYSIRNFASKHSPTIYALSTAAGKSAIAVIRVSGSGSKFVLESLGATKWDARKAILHSFRAQDGSVIDRGLYTYFPGPRSYTGEDMVEIHVHGGTAVVRAMLASIQALSQNGEIRYAEAGEFTRRAFDNGKLDLTQVEGIGEIIDAETELQRKAAVGPSGGHMHQLYRQWQESLLKQMGMLTALIDFTDEDIDSSDKLFSGVYKSVHNIRDQVAGQIKGIDQFEMLRNGASVTLIGEPNAGKSTLLNALVGRDAAIVSEVAGTTRDVMELTVDLRGHKITLSDTAGIREDSLDKIENEGIRRAKDKISSTDLLLLVLPLTEPAVSRDVVKTISRYGAGTPLIIVGTKPDLVENPQHKFNLMLRDIDLNYDTALTVNGCKKDGVSNLFDLISVQVNNMFDFKGIEPIGASHRVKEILKQEVLPGLDRALTIYKDAGNPDRITFFTEELRYAADSFGKIMGKGLDVEEILDVVFSSFCIGK</sequence>
<dbReference type="InterPro" id="IPR027417">
    <property type="entry name" value="P-loop_NTPase"/>
</dbReference>
<dbReference type="Proteomes" id="UP000095023">
    <property type="component" value="Unassembled WGS sequence"/>
</dbReference>
<evidence type="ECO:0000313" key="10">
    <source>
        <dbReference type="EMBL" id="ODV89275.1"/>
    </source>
</evidence>
<evidence type="ECO:0008006" key="12">
    <source>
        <dbReference type="Google" id="ProtNLM"/>
    </source>
</evidence>
<dbReference type="PANTHER" id="PTHR42714">
    <property type="entry name" value="TRNA MODIFICATION GTPASE GTPBP3"/>
    <property type="match status" value="1"/>
</dbReference>
<evidence type="ECO:0000313" key="11">
    <source>
        <dbReference type="Proteomes" id="UP000095023"/>
    </source>
</evidence>
<dbReference type="HAMAP" id="MF_00379">
    <property type="entry name" value="GTPase_MnmE"/>
    <property type="match status" value="1"/>
</dbReference>
<dbReference type="CDD" id="cd04164">
    <property type="entry name" value="trmE"/>
    <property type="match status" value="1"/>
</dbReference>
<keyword evidence="3 6" id="KW-0819">tRNA processing</keyword>
<feature type="domain" description="GTP-binding protein TrmE N-terminal" evidence="8">
    <location>
        <begin position="28"/>
        <end position="145"/>
    </location>
</feature>
<dbReference type="InterPro" id="IPR025867">
    <property type="entry name" value="MnmE_helical"/>
</dbReference>
<evidence type="ECO:0000256" key="5">
    <source>
        <dbReference type="ARBA" id="ARBA00023134"/>
    </source>
</evidence>
<dbReference type="OrthoDB" id="188276at2759"/>
<dbReference type="PRINTS" id="PR00449">
    <property type="entry name" value="RASTRNSFRMNG"/>
</dbReference>
<dbReference type="SUPFAM" id="SSF52540">
    <property type="entry name" value="P-loop containing nucleoside triphosphate hydrolases"/>
    <property type="match status" value="1"/>
</dbReference>
<dbReference type="GO" id="GO:0030488">
    <property type="term" value="P:tRNA methylation"/>
    <property type="evidence" value="ECO:0007669"/>
    <property type="project" value="TreeGrafter"/>
</dbReference>
<evidence type="ECO:0000256" key="1">
    <source>
        <dbReference type="ARBA" id="ARBA00004173"/>
    </source>
</evidence>
<evidence type="ECO:0000259" key="7">
    <source>
        <dbReference type="Pfam" id="PF01926"/>
    </source>
</evidence>
<dbReference type="EMBL" id="KV453843">
    <property type="protein sequence ID" value="ODV89275.1"/>
    <property type="molecule type" value="Genomic_DNA"/>
</dbReference>
<dbReference type="InterPro" id="IPR018948">
    <property type="entry name" value="GTP-bd_TrmE_N"/>
</dbReference>
<dbReference type="Gene3D" id="3.40.50.300">
    <property type="entry name" value="P-loop containing nucleotide triphosphate hydrolases"/>
    <property type="match status" value="1"/>
</dbReference>
<dbReference type="PANTHER" id="PTHR42714:SF2">
    <property type="entry name" value="TRNA MODIFICATION GTPASE GTPBP3, MITOCHONDRIAL"/>
    <property type="match status" value="1"/>
</dbReference>
<gene>
    <name evidence="10" type="ORF">CANCADRAFT_58244</name>
</gene>
<dbReference type="CDD" id="cd14858">
    <property type="entry name" value="TrmE_N"/>
    <property type="match status" value="1"/>
</dbReference>
<dbReference type="Pfam" id="PF12631">
    <property type="entry name" value="MnmE_helical"/>
    <property type="match status" value="1"/>
</dbReference>
<dbReference type="Pfam" id="PF01926">
    <property type="entry name" value="MMR_HSR1"/>
    <property type="match status" value="1"/>
</dbReference>
<dbReference type="InterPro" id="IPR027266">
    <property type="entry name" value="TrmE/GcvT-like"/>
</dbReference>
<dbReference type="FunFam" id="3.30.1360.120:FF:000007">
    <property type="entry name" value="tRNA modification GTPase GTPBP3, mitochondrial"/>
    <property type="match status" value="1"/>
</dbReference>
<dbReference type="GO" id="GO:0003924">
    <property type="term" value="F:GTPase activity"/>
    <property type="evidence" value="ECO:0007669"/>
    <property type="project" value="InterPro"/>
</dbReference>
<name>A0A1E4TBZ0_9ASCO</name>
<dbReference type="InterPro" id="IPR031168">
    <property type="entry name" value="G_TrmE"/>
</dbReference>
<feature type="domain" description="G" evidence="7">
    <location>
        <begin position="246"/>
        <end position="361"/>
    </location>
</feature>
<comment type="subcellular location">
    <subcellularLocation>
        <location evidence="1">Mitochondrion</location>
    </subcellularLocation>
</comment>
<dbReference type="Gene3D" id="3.30.1360.120">
    <property type="entry name" value="Probable tRNA modification gtpase trme, domain 1"/>
    <property type="match status" value="1"/>
</dbReference>
<dbReference type="Pfam" id="PF10396">
    <property type="entry name" value="TrmE_N"/>
    <property type="match status" value="1"/>
</dbReference>
<dbReference type="GO" id="GO:0005743">
    <property type="term" value="C:mitochondrial inner membrane"/>
    <property type="evidence" value="ECO:0007669"/>
    <property type="project" value="EnsemblFungi"/>
</dbReference>
<proteinExistence type="inferred from homology"/>
<evidence type="ECO:0000259" key="8">
    <source>
        <dbReference type="Pfam" id="PF10396"/>
    </source>
</evidence>
<dbReference type="InterPro" id="IPR027368">
    <property type="entry name" value="MnmE_dom2"/>
</dbReference>
<dbReference type="NCBIfam" id="NF003661">
    <property type="entry name" value="PRK05291.1-3"/>
    <property type="match status" value="1"/>
</dbReference>
<keyword evidence="11" id="KW-1185">Reference proteome</keyword>
<dbReference type="Gene3D" id="1.20.120.430">
    <property type="entry name" value="tRNA modification GTPase MnmE domain 2"/>
    <property type="match status" value="1"/>
</dbReference>
<evidence type="ECO:0000256" key="3">
    <source>
        <dbReference type="ARBA" id="ARBA00022694"/>
    </source>
</evidence>
<dbReference type="GO" id="GO:0070899">
    <property type="term" value="P:mitochondrial tRNA wobble uridine modification"/>
    <property type="evidence" value="ECO:0007669"/>
    <property type="project" value="EnsemblFungi"/>
</dbReference>
<evidence type="ECO:0000256" key="2">
    <source>
        <dbReference type="ARBA" id="ARBA00011043"/>
    </source>
</evidence>
<reference evidence="11" key="1">
    <citation type="submission" date="2016-02" db="EMBL/GenBank/DDBJ databases">
        <title>Comparative genomics of biotechnologically important yeasts.</title>
        <authorList>
            <consortium name="DOE Joint Genome Institute"/>
            <person name="Riley R."/>
            <person name="Haridas S."/>
            <person name="Wolfe K.H."/>
            <person name="Lopes M.R."/>
            <person name="Hittinger C.T."/>
            <person name="Goker M."/>
            <person name="Salamov A."/>
            <person name="Wisecaver J."/>
            <person name="Long T.M."/>
            <person name="Aerts A.L."/>
            <person name="Barry K."/>
            <person name="Choi C."/>
            <person name="Clum A."/>
            <person name="Coughlan A.Y."/>
            <person name="Deshpande S."/>
            <person name="Douglass A.P."/>
            <person name="Hanson S.J."/>
            <person name="Klenk H.-P."/>
            <person name="Labutti K."/>
            <person name="Lapidus A."/>
            <person name="Lindquist E."/>
            <person name="Lipzen A."/>
            <person name="Meier-Kolthoff J.P."/>
            <person name="Ohm R.A."/>
            <person name="Otillar R.P."/>
            <person name="Pangilinan J."/>
            <person name="Peng Y."/>
            <person name="Rokas A."/>
            <person name="Rosa C.A."/>
            <person name="Scheuner C."/>
            <person name="Sibirny A.A."/>
            <person name="Slot J.C."/>
            <person name="Stielow J.B."/>
            <person name="Sun H."/>
            <person name="Kurtzman C.P."/>
            <person name="Blackwell M."/>
            <person name="Jeffries T.W."/>
            <person name="Grigoriev I.V."/>
        </authorList>
    </citation>
    <scope>NUCLEOTIDE SEQUENCE [LARGE SCALE GENOMIC DNA]</scope>
    <source>
        <strain evidence="11">NRRL Y-17796</strain>
    </source>
</reference>
<dbReference type="InterPro" id="IPR006073">
    <property type="entry name" value="GTP-bd"/>
</dbReference>
<comment type="similarity">
    <text evidence="2 6">Belongs to the TRAFAC class TrmE-Era-EngA-EngB-Septin-like GTPase superfamily. TrmE GTPase family.</text>
</comment>
<dbReference type="NCBIfam" id="TIGR00450">
    <property type="entry name" value="mnmE_trmE_thdF"/>
    <property type="match status" value="1"/>
</dbReference>
<accession>A0A1E4TBZ0</accession>
<dbReference type="InterPro" id="IPR005225">
    <property type="entry name" value="Small_GTP-bd"/>
</dbReference>
<evidence type="ECO:0000259" key="9">
    <source>
        <dbReference type="Pfam" id="PF12631"/>
    </source>
</evidence>
<evidence type="ECO:0000256" key="4">
    <source>
        <dbReference type="ARBA" id="ARBA00022741"/>
    </source>
</evidence>
<dbReference type="NCBIfam" id="TIGR00231">
    <property type="entry name" value="small_GTP"/>
    <property type="match status" value="1"/>
</dbReference>
<evidence type="ECO:0000256" key="6">
    <source>
        <dbReference type="RuleBase" id="RU003313"/>
    </source>
</evidence>